<keyword evidence="9" id="KW-0966">Cell projection</keyword>
<evidence type="ECO:0000256" key="4">
    <source>
        <dbReference type="ARBA" id="ARBA00023143"/>
    </source>
</evidence>
<dbReference type="GO" id="GO:0030694">
    <property type="term" value="C:bacterial-type flagellum basal body, rod"/>
    <property type="evidence" value="ECO:0007669"/>
    <property type="project" value="InterPro"/>
</dbReference>
<dbReference type="GeneID" id="300654179"/>
<organism evidence="9 10">
    <name type="scientific">Pyruvatibacter mobilis</name>
    <dbReference type="NCBI Taxonomy" id="1712261"/>
    <lineage>
        <taxon>Bacteria</taxon>
        <taxon>Pseudomonadati</taxon>
        <taxon>Pseudomonadota</taxon>
        <taxon>Alphaproteobacteria</taxon>
        <taxon>Hyphomicrobiales</taxon>
        <taxon>Parvibaculaceae</taxon>
        <taxon>Pyruvatibacter</taxon>
    </lineage>
</organism>
<keyword evidence="9" id="KW-0282">Flagellum</keyword>
<protein>
    <recommendedName>
        <fullName evidence="3 6">Flagellar basal body rod protein FlgB</fullName>
    </recommendedName>
</protein>
<comment type="subunit">
    <text evidence="6">The basal body constitutes a major portion of the flagellar organelle and consists of a number of rings mounted on a central rod.</text>
</comment>
<dbReference type="OrthoDB" id="9788334at2"/>
<evidence type="ECO:0000259" key="8">
    <source>
        <dbReference type="Pfam" id="PF00460"/>
    </source>
</evidence>
<evidence type="ECO:0000256" key="2">
    <source>
        <dbReference type="ARBA" id="ARBA00009677"/>
    </source>
</evidence>
<feature type="region of interest" description="Disordered" evidence="7">
    <location>
        <begin position="57"/>
        <end position="97"/>
    </location>
</feature>
<comment type="caution">
    <text evidence="9">The sequence shown here is derived from an EMBL/GenBank/DDBJ whole genome shotgun (WGS) entry which is preliminary data.</text>
</comment>
<dbReference type="PIRSF" id="PIRSF002889">
    <property type="entry name" value="Rod_FlgB"/>
    <property type="match status" value="1"/>
</dbReference>
<comment type="subcellular location">
    <subcellularLocation>
        <location evidence="1 6">Bacterial flagellum basal body</location>
    </subcellularLocation>
</comment>
<evidence type="ECO:0000256" key="7">
    <source>
        <dbReference type="SAM" id="MobiDB-lite"/>
    </source>
</evidence>
<dbReference type="InterPro" id="IPR001444">
    <property type="entry name" value="Flag_bb_rod_N"/>
</dbReference>
<comment type="similarity">
    <text evidence="2 6">Belongs to the flagella basal body rod proteins family.</text>
</comment>
<proteinExistence type="inferred from homology"/>
<evidence type="ECO:0000256" key="5">
    <source>
        <dbReference type="ARBA" id="ARBA00024934"/>
    </source>
</evidence>
<keyword evidence="4 6" id="KW-0975">Bacterial flagellum</keyword>
<gene>
    <name evidence="9" type="primary">flgB</name>
    <name evidence="9" type="ORF">GTQ45_12000</name>
</gene>
<sequence length="140" mass="15234">MALSDIPLFGMLRERMHWVQARQSVLSQNVANAHTPGYAAQDVREFNFRDALKSTTSGQLHMASTRAGHLSGSATSMATRGDFKSESAPDSETSANGNSVVLEEQMMKVAENQMDYQTATTLYTKGLGMLRMAVTGRSQA</sequence>
<dbReference type="EMBL" id="WXYQ01000009">
    <property type="protein sequence ID" value="NBG96457.1"/>
    <property type="molecule type" value="Genomic_DNA"/>
</dbReference>
<accession>A0A845QDF2</accession>
<dbReference type="InterPro" id="IPR006300">
    <property type="entry name" value="FlgB"/>
</dbReference>
<dbReference type="AlphaFoldDB" id="A0A845QDF2"/>
<keyword evidence="10" id="KW-1185">Reference proteome</keyword>
<dbReference type="Pfam" id="PF00460">
    <property type="entry name" value="Flg_bb_rod"/>
    <property type="match status" value="1"/>
</dbReference>
<evidence type="ECO:0000256" key="3">
    <source>
        <dbReference type="ARBA" id="ARBA00014376"/>
    </source>
</evidence>
<dbReference type="RefSeq" id="WP_160588538.1">
    <property type="nucleotide sequence ID" value="NZ_BMHN01000001.1"/>
</dbReference>
<dbReference type="NCBIfam" id="TIGR01396">
    <property type="entry name" value="FlgB"/>
    <property type="match status" value="1"/>
</dbReference>
<feature type="domain" description="Flagellar basal body rod protein N-terminal" evidence="8">
    <location>
        <begin position="20"/>
        <end position="38"/>
    </location>
</feature>
<evidence type="ECO:0000256" key="6">
    <source>
        <dbReference type="PIRNR" id="PIRNR002889"/>
    </source>
</evidence>
<keyword evidence="9" id="KW-0969">Cilium</keyword>
<reference evidence="9 10" key="1">
    <citation type="journal article" date="2016" name="Int. J. Syst. Evol. Microbiol.">
        <title>Pyruvatibacter mobilis gen. nov., sp. nov., a marine bacterium from the culture broth of Picochlorum sp. 122.</title>
        <authorList>
            <person name="Wang G."/>
            <person name="Tang M."/>
            <person name="Wu H."/>
            <person name="Dai S."/>
            <person name="Li T."/>
            <person name="Chen C."/>
            <person name="He H."/>
            <person name="Fan J."/>
            <person name="Xiang W."/>
            <person name="Li X."/>
        </authorList>
    </citation>
    <scope>NUCLEOTIDE SEQUENCE [LARGE SCALE GENOMIC DNA]</scope>
    <source>
        <strain evidence="9 10">GYP-11</strain>
    </source>
</reference>
<feature type="compositionally biased region" description="Polar residues" evidence="7">
    <location>
        <begin position="88"/>
        <end position="97"/>
    </location>
</feature>
<evidence type="ECO:0000256" key="1">
    <source>
        <dbReference type="ARBA" id="ARBA00004117"/>
    </source>
</evidence>
<dbReference type="GO" id="GO:0071973">
    <property type="term" value="P:bacterial-type flagellum-dependent cell motility"/>
    <property type="evidence" value="ECO:0007669"/>
    <property type="project" value="InterPro"/>
</dbReference>
<dbReference type="Proteomes" id="UP000470384">
    <property type="component" value="Unassembled WGS sequence"/>
</dbReference>
<comment type="function">
    <text evidence="5 6">Structural component of flagellum, the bacterial motility apparatus. Part of the rod structure of flagellar basal body.</text>
</comment>
<evidence type="ECO:0000313" key="10">
    <source>
        <dbReference type="Proteomes" id="UP000470384"/>
    </source>
</evidence>
<evidence type="ECO:0000313" key="9">
    <source>
        <dbReference type="EMBL" id="NBG96457.1"/>
    </source>
</evidence>
<name>A0A845QDF2_9HYPH</name>